<accession>A0ABW3PIS6</accession>
<evidence type="ECO:0000313" key="2">
    <source>
        <dbReference type="Proteomes" id="UP001597206"/>
    </source>
</evidence>
<dbReference type="RefSeq" id="WP_379032092.1">
    <property type="nucleotide sequence ID" value="NZ_JBHTLN010000001.1"/>
</dbReference>
<reference evidence="2" key="1">
    <citation type="journal article" date="2019" name="Int. J. Syst. Evol. Microbiol.">
        <title>The Global Catalogue of Microorganisms (GCM) 10K type strain sequencing project: providing services to taxonomists for standard genome sequencing and annotation.</title>
        <authorList>
            <consortium name="The Broad Institute Genomics Platform"/>
            <consortium name="The Broad Institute Genome Sequencing Center for Infectious Disease"/>
            <person name="Wu L."/>
            <person name="Ma J."/>
        </authorList>
    </citation>
    <scope>NUCLEOTIDE SEQUENCE [LARGE SCALE GENOMIC DNA]</scope>
    <source>
        <strain evidence="2">CCUG 58411</strain>
    </source>
</reference>
<gene>
    <name evidence="1" type="ORF">ACFQ2T_06495</name>
</gene>
<name>A0ABW3PIS6_9PROT</name>
<dbReference type="Proteomes" id="UP001597206">
    <property type="component" value="Unassembled WGS sequence"/>
</dbReference>
<sequence>MEKLSEEDDREIYENSYYSFIRKLEELAASPQEACNLLTHFNVSAEIKFGLEGSDYLFNYASCNFSQDQREALLDLIESFKCIPLSVVEYTEVASVSLRNMDHPCWIPLRKKAQNLLSLLKSNTEQNQMYFL</sequence>
<evidence type="ECO:0000313" key="1">
    <source>
        <dbReference type="EMBL" id="MFD1122145.1"/>
    </source>
</evidence>
<organism evidence="1 2">
    <name type="scientific">Methylophilus flavus</name>
    <dbReference type="NCBI Taxonomy" id="640084"/>
    <lineage>
        <taxon>Bacteria</taxon>
        <taxon>Pseudomonadati</taxon>
        <taxon>Pseudomonadota</taxon>
        <taxon>Betaproteobacteria</taxon>
        <taxon>Nitrosomonadales</taxon>
        <taxon>Methylophilaceae</taxon>
        <taxon>Methylophilus</taxon>
    </lineage>
</organism>
<protein>
    <submittedName>
        <fullName evidence="1">Uncharacterized protein</fullName>
    </submittedName>
</protein>
<keyword evidence="2" id="KW-1185">Reference proteome</keyword>
<proteinExistence type="predicted"/>
<comment type="caution">
    <text evidence="1">The sequence shown here is derived from an EMBL/GenBank/DDBJ whole genome shotgun (WGS) entry which is preliminary data.</text>
</comment>
<dbReference type="EMBL" id="JBHTLN010000001">
    <property type="protein sequence ID" value="MFD1122145.1"/>
    <property type="molecule type" value="Genomic_DNA"/>
</dbReference>